<evidence type="ECO:0000313" key="3">
    <source>
        <dbReference type="Proteomes" id="UP000234748"/>
    </source>
</evidence>
<feature type="transmembrane region" description="Helical" evidence="1">
    <location>
        <begin position="79"/>
        <end position="97"/>
    </location>
</feature>
<comment type="caution">
    <text evidence="2">The sequence shown here is derived from an EMBL/GenBank/DDBJ whole genome shotgun (WGS) entry which is preliminary data.</text>
</comment>
<dbReference type="Proteomes" id="UP000234748">
    <property type="component" value="Unassembled WGS sequence"/>
</dbReference>
<dbReference type="RefSeq" id="WP_101642711.1">
    <property type="nucleotide sequence ID" value="NZ_PGUY01000038.1"/>
</dbReference>
<evidence type="ECO:0008006" key="4">
    <source>
        <dbReference type="Google" id="ProtNLM"/>
    </source>
</evidence>
<feature type="transmembrane region" description="Helical" evidence="1">
    <location>
        <begin position="154"/>
        <end position="176"/>
    </location>
</feature>
<feature type="transmembrane region" description="Helical" evidence="1">
    <location>
        <begin position="6"/>
        <end position="32"/>
    </location>
</feature>
<protein>
    <recommendedName>
        <fullName evidence="4">DUF2269 domain-containing protein</fullName>
    </recommendedName>
</protein>
<keyword evidence="1" id="KW-0812">Transmembrane</keyword>
<gene>
    <name evidence="2" type="ORF">CUU66_12690</name>
</gene>
<evidence type="ECO:0000256" key="1">
    <source>
        <dbReference type="SAM" id="Phobius"/>
    </source>
</evidence>
<keyword evidence="3" id="KW-1185">Reference proteome</keyword>
<evidence type="ECO:0000313" key="2">
    <source>
        <dbReference type="EMBL" id="PLT29569.1"/>
    </source>
</evidence>
<proteinExistence type="predicted"/>
<keyword evidence="1" id="KW-1133">Transmembrane helix</keyword>
<keyword evidence="1" id="KW-0472">Membrane</keyword>
<dbReference type="AlphaFoldDB" id="A0A2N5M5D6"/>
<feature type="transmembrane region" description="Helical" evidence="1">
    <location>
        <begin position="129"/>
        <end position="148"/>
    </location>
</feature>
<sequence length="196" mass="21779">MLYNVLLFFHILGTVIMFAAVSITLTAMIAMLHAKKTETLRDWSSLAVKMDGLLPFSVILILLPGLYLVFSTWGWRVPWINISLAVLMVMTFMGPAINLRRLKMILTAAKEETQSVPSSRLWEKVQDRTLWNSVIIMTMLAIAILFLMTVKPALIGSLITLGAAITIGFIVTHLVLKTAVLPSVPLHTNTSESTRL</sequence>
<dbReference type="OrthoDB" id="2427022at2"/>
<organism evidence="2 3">
    <name type="scientific">Peribacillus deserti</name>
    <dbReference type="NCBI Taxonomy" id="673318"/>
    <lineage>
        <taxon>Bacteria</taxon>
        <taxon>Bacillati</taxon>
        <taxon>Bacillota</taxon>
        <taxon>Bacilli</taxon>
        <taxon>Bacillales</taxon>
        <taxon>Bacillaceae</taxon>
        <taxon>Peribacillus</taxon>
    </lineage>
</organism>
<reference evidence="2 3" key="1">
    <citation type="submission" date="2017-11" db="EMBL/GenBank/DDBJ databases">
        <title>Comparitive Functional Genomics of Dry Heat Resistant strains isolated from the Viking Spacecraft.</title>
        <authorList>
            <person name="Seuylemezian A."/>
            <person name="Cooper K."/>
            <person name="Vaishampayan P."/>
        </authorList>
    </citation>
    <scope>NUCLEOTIDE SEQUENCE [LARGE SCALE GENOMIC DNA]</scope>
    <source>
        <strain evidence="2 3">V1-29</strain>
    </source>
</reference>
<dbReference type="InterPro" id="IPR018729">
    <property type="entry name" value="DUF2269_transmembrane"/>
</dbReference>
<feature type="transmembrane region" description="Helical" evidence="1">
    <location>
        <begin position="53"/>
        <end position="73"/>
    </location>
</feature>
<name>A0A2N5M5D6_9BACI</name>
<accession>A0A2N5M5D6</accession>
<dbReference type="EMBL" id="PGUY01000038">
    <property type="protein sequence ID" value="PLT29569.1"/>
    <property type="molecule type" value="Genomic_DNA"/>
</dbReference>
<dbReference type="Pfam" id="PF10027">
    <property type="entry name" value="DUF2269"/>
    <property type="match status" value="1"/>
</dbReference>